<evidence type="ECO:0000313" key="1">
    <source>
        <dbReference type="EMBL" id="KAJ5356504.1"/>
    </source>
</evidence>
<dbReference type="OrthoDB" id="4368839at2759"/>
<reference evidence="1" key="2">
    <citation type="journal article" date="2023" name="IMA Fungus">
        <title>Comparative genomic study of the Penicillium genus elucidates a diverse pangenome and 15 lateral gene transfer events.</title>
        <authorList>
            <person name="Petersen C."/>
            <person name="Sorensen T."/>
            <person name="Nielsen M.R."/>
            <person name="Sondergaard T.E."/>
            <person name="Sorensen J.L."/>
            <person name="Fitzpatrick D.A."/>
            <person name="Frisvad J.C."/>
            <person name="Nielsen K.L."/>
        </authorList>
    </citation>
    <scope>NUCLEOTIDE SEQUENCE</scope>
    <source>
        <strain evidence="1">IBT 3081</strain>
    </source>
</reference>
<dbReference type="GeneID" id="81468019"/>
<keyword evidence="2" id="KW-1185">Reference proteome</keyword>
<proteinExistence type="predicted"/>
<gene>
    <name evidence="1" type="ORF">N7517_011113</name>
</gene>
<reference evidence="1" key="1">
    <citation type="submission" date="2022-12" db="EMBL/GenBank/DDBJ databases">
        <authorList>
            <person name="Petersen C."/>
        </authorList>
    </citation>
    <scope>NUCLEOTIDE SEQUENCE</scope>
    <source>
        <strain evidence="1">IBT 3081</strain>
    </source>
</reference>
<dbReference type="Proteomes" id="UP001147752">
    <property type="component" value="Unassembled WGS sequence"/>
</dbReference>
<sequence>MPEPGPNPITTVEPDDQAFELPEKDHIKFQKMDILEQSNKNFERWSDIRVIDPVKYARPPTTDTRQKKSRYWSMMIAGWLYTHIDGELKDCFKAS</sequence>
<comment type="caution">
    <text evidence="1">The sequence shown here is derived from an EMBL/GenBank/DDBJ whole genome shotgun (WGS) entry which is preliminary data.</text>
</comment>
<evidence type="ECO:0000313" key="2">
    <source>
        <dbReference type="Proteomes" id="UP001147752"/>
    </source>
</evidence>
<dbReference type="RefSeq" id="XP_056574651.1">
    <property type="nucleotide sequence ID" value="XM_056728836.1"/>
</dbReference>
<protein>
    <submittedName>
        <fullName evidence="1">Uncharacterized protein</fullName>
    </submittedName>
</protein>
<name>A0A9W9RBY8_9EURO</name>
<dbReference type="AlphaFoldDB" id="A0A9W9RBY8"/>
<accession>A0A9W9RBY8</accession>
<dbReference type="EMBL" id="JAPZBT010000006">
    <property type="protein sequence ID" value="KAJ5356504.1"/>
    <property type="molecule type" value="Genomic_DNA"/>
</dbReference>
<organism evidence="1 2">
    <name type="scientific">Penicillium concentricum</name>
    <dbReference type="NCBI Taxonomy" id="293559"/>
    <lineage>
        <taxon>Eukaryota</taxon>
        <taxon>Fungi</taxon>
        <taxon>Dikarya</taxon>
        <taxon>Ascomycota</taxon>
        <taxon>Pezizomycotina</taxon>
        <taxon>Eurotiomycetes</taxon>
        <taxon>Eurotiomycetidae</taxon>
        <taxon>Eurotiales</taxon>
        <taxon>Aspergillaceae</taxon>
        <taxon>Penicillium</taxon>
    </lineage>
</organism>